<evidence type="ECO:0000256" key="4">
    <source>
        <dbReference type="ARBA" id="ARBA00022737"/>
    </source>
</evidence>
<keyword evidence="5 9" id="KW-0863">Zinc-finger</keyword>
<proteinExistence type="inferred from homology"/>
<keyword evidence="4" id="KW-0677">Repeat</keyword>
<dbReference type="Proteomes" id="UP000499080">
    <property type="component" value="Unassembled WGS sequence"/>
</dbReference>
<dbReference type="FunFam" id="3.30.160.60:FF:001627">
    <property type="entry name" value="Zinc finger protein 655"/>
    <property type="match status" value="1"/>
</dbReference>
<dbReference type="GO" id="GO:0000978">
    <property type="term" value="F:RNA polymerase II cis-regulatory region sequence-specific DNA binding"/>
    <property type="evidence" value="ECO:0007669"/>
    <property type="project" value="TreeGrafter"/>
</dbReference>
<keyword evidence="8" id="KW-0539">Nucleus</keyword>
<comment type="subcellular location">
    <subcellularLocation>
        <location evidence="1">Nucleus</location>
    </subcellularLocation>
</comment>
<feature type="region of interest" description="Disordered" evidence="10">
    <location>
        <begin position="35"/>
        <end position="54"/>
    </location>
</feature>
<dbReference type="GO" id="GO:0008270">
    <property type="term" value="F:zinc ion binding"/>
    <property type="evidence" value="ECO:0007669"/>
    <property type="project" value="UniProtKB-KW"/>
</dbReference>
<evidence type="ECO:0000313" key="13">
    <source>
        <dbReference type="Proteomes" id="UP000499080"/>
    </source>
</evidence>
<comment type="caution">
    <text evidence="12">The sequence shown here is derived from an EMBL/GenBank/DDBJ whole genome shotgun (WGS) entry which is preliminary data.</text>
</comment>
<dbReference type="InterPro" id="IPR013087">
    <property type="entry name" value="Znf_C2H2_type"/>
</dbReference>
<evidence type="ECO:0000259" key="11">
    <source>
        <dbReference type="PROSITE" id="PS50157"/>
    </source>
</evidence>
<evidence type="ECO:0000256" key="5">
    <source>
        <dbReference type="ARBA" id="ARBA00022771"/>
    </source>
</evidence>
<feature type="domain" description="C2H2-type" evidence="11">
    <location>
        <begin position="425"/>
        <end position="452"/>
    </location>
</feature>
<keyword evidence="7" id="KW-0238">DNA-binding</keyword>
<evidence type="ECO:0000256" key="1">
    <source>
        <dbReference type="ARBA" id="ARBA00004123"/>
    </source>
</evidence>
<dbReference type="Gene3D" id="3.30.160.60">
    <property type="entry name" value="Classic Zinc Finger"/>
    <property type="match status" value="4"/>
</dbReference>
<dbReference type="GO" id="GO:0000981">
    <property type="term" value="F:DNA-binding transcription factor activity, RNA polymerase II-specific"/>
    <property type="evidence" value="ECO:0007669"/>
    <property type="project" value="TreeGrafter"/>
</dbReference>
<dbReference type="PANTHER" id="PTHR23235:SF142">
    <property type="entry name" value="ZINC FINGER PROTEIN 384"/>
    <property type="match status" value="1"/>
</dbReference>
<evidence type="ECO:0000256" key="6">
    <source>
        <dbReference type="ARBA" id="ARBA00022833"/>
    </source>
</evidence>
<dbReference type="FunFam" id="3.30.160.60:FF:001450">
    <property type="entry name" value="zinc finger protein 774"/>
    <property type="match status" value="1"/>
</dbReference>
<evidence type="ECO:0000313" key="12">
    <source>
        <dbReference type="EMBL" id="GBO05181.1"/>
    </source>
</evidence>
<protein>
    <submittedName>
        <fullName evidence="12">Zinc finger protein 84</fullName>
    </submittedName>
</protein>
<evidence type="ECO:0000256" key="9">
    <source>
        <dbReference type="PROSITE-ProRule" id="PRU00042"/>
    </source>
</evidence>
<feature type="compositionally biased region" description="Basic and acidic residues" evidence="10">
    <location>
        <begin position="35"/>
        <end position="49"/>
    </location>
</feature>
<evidence type="ECO:0000256" key="3">
    <source>
        <dbReference type="ARBA" id="ARBA00022723"/>
    </source>
</evidence>
<evidence type="ECO:0000256" key="8">
    <source>
        <dbReference type="ARBA" id="ARBA00023242"/>
    </source>
</evidence>
<keyword evidence="6" id="KW-0862">Zinc</keyword>
<feature type="region of interest" description="Disordered" evidence="10">
    <location>
        <begin position="164"/>
        <end position="187"/>
    </location>
</feature>
<dbReference type="PROSITE" id="PS50157">
    <property type="entry name" value="ZINC_FINGER_C2H2_2"/>
    <property type="match status" value="4"/>
</dbReference>
<reference evidence="12 13" key="1">
    <citation type="journal article" date="2019" name="Sci. Rep.">
        <title>Orb-weaving spider Araneus ventricosus genome elucidates the spidroin gene catalogue.</title>
        <authorList>
            <person name="Kono N."/>
            <person name="Nakamura H."/>
            <person name="Ohtoshi R."/>
            <person name="Moran D.A.P."/>
            <person name="Shinohara A."/>
            <person name="Yoshida Y."/>
            <person name="Fujiwara M."/>
            <person name="Mori M."/>
            <person name="Tomita M."/>
            <person name="Arakawa K."/>
        </authorList>
    </citation>
    <scope>NUCLEOTIDE SEQUENCE [LARGE SCALE GENOMIC DNA]</scope>
</reference>
<keyword evidence="13" id="KW-1185">Reference proteome</keyword>
<feature type="region of interest" description="Disordered" evidence="10">
    <location>
        <begin position="86"/>
        <end position="113"/>
    </location>
</feature>
<evidence type="ECO:0000256" key="7">
    <source>
        <dbReference type="ARBA" id="ARBA00023125"/>
    </source>
</evidence>
<feature type="domain" description="C2H2-type" evidence="11">
    <location>
        <begin position="397"/>
        <end position="424"/>
    </location>
</feature>
<sequence>MGRYLCKLCYTIVNYGEKHPCFAYKNDDNVYSLPERSESNEMNTKHSDVTKNSNDNSVIIFPEEQQNDAENPVQINTCLTESHRQFSLRDASKPRGRSNSFSNKVSNTEPGNPSNTLFSGPLFNVHSCVVHSTDNQRVCLLNSSENCESAYRCQGHIRGASKRKSRRPVLWGRNEGEKTDSTSFQAATNEKCETSHEEGSWYSLIEDETCFSKSLENVSKKSQFHSKNVSATPNIPAHFALPPRFIEIGQDVMKVSRDYSYRDAHLITNKFIPKSGTCIYKGSLSSKNIPASTGFSDKIGFVPEQMRENINEEAQHKCITEIDSKGINKRSNVSAENAISLASISDADPIAGSSRMNVESQLRTEHGNFICPECGKSVKWKSHLVEHYRTHTGEKPFPCDKCDKLFSTKYALTTDLRTHTREKPYSCDQCDKRFSTKSDLNRHSLTHTGEKPYECPICKKAFSDSSNRDKHYKNVHNKK</sequence>
<dbReference type="FunFam" id="3.30.160.60:FF:001465">
    <property type="entry name" value="Zinc finger protein 560"/>
    <property type="match status" value="1"/>
</dbReference>
<dbReference type="SUPFAM" id="SSF57667">
    <property type="entry name" value="beta-beta-alpha zinc fingers"/>
    <property type="match status" value="2"/>
</dbReference>
<feature type="compositionally biased region" description="Polar residues" evidence="10">
    <location>
        <begin position="97"/>
        <end position="113"/>
    </location>
</feature>
<comment type="similarity">
    <text evidence="2">Belongs to the krueppel C2H2-type zinc-finger protein family.</text>
</comment>
<feature type="domain" description="C2H2-type" evidence="11">
    <location>
        <begin position="453"/>
        <end position="479"/>
    </location>
</feature>
<dbReference type="PROSITE" id="PS00028">
    <property type="entry name" value="ZINC_FINGER_C2H2_1"/>
    <property type="match status" value="3"/>
</dbReference>
<dbReference type="GO" id="GO:0000122">
    <property type="term" value="P:negative regulation of transcription by RNA polymerase II"/>
    <property type="evidence" value="ECO:0007669"/>
    <property type="project" value="UniProtKB-ARBA"/>
</dbReference>
<dbReference type="AlphaFoldDB" id="A0A4Y2TYS4"/>
<dbReference type="GO" id="GO:0005634">
    <property type="term" value="C:nucleus"/>
    <property type="evidence" value="ECO:0007669"/>
    <property type="project" value="UniProtKB-SubCell"/>
</dbReference>
<dbReference type="FunFam" id="3.30.160.60:FF:000176">
    <property type="entry name" value="zinc finger protein 70"/>
    <property type="match status" value="1"/>
</dbReference>
<dbReference type="PANTHER" id="PTHR23235">
    <property type="entry name" value="KRUEPPEL-LIKE TRANSCRIPTION FACTOR"/>
    <property type="match status" value="1"/>
</dbReference>
<feature type="domain" description="C2H2-type" evidence="11">
    <location>
        <begin position="369"/>
        <end position="396"/>
    </location>
</feature>
<dbReference type="EMBL" id="BGPR01031896">
    <property type="protein sequence ID" value="GBO05181.1"/>
    <property type="molecule type" value="Genomic_DNA"/>
</dbReference>
<name>A0A4Y2TYS4_ARAVE</name>
<dbReference type="SMART" id="SM00355">
    <property type="entry name" value="ZnF_C2H2"/>
    <property type="match status" value="4"/>
</dbReference>
<dbReference type="OrthoDB" id="6077919at2759"/>
<keyword evidence="3" id="KW-0479">Metal-binding</keyword>
<accession>A0A4Y2TYS4</accession>
<dbReference type="InterPro" id="IPR036236">
    <property type="entry name" value="Znf_C2H2_sf"/>
</dbReference>
<evidence type="ECO:0000256" key="10">
    <source>
        <dbReference type="SAM" id="MobiDB-lite"/>
    </source>
</evidence>
<organism evidence="12 13">
    <name type="scientific">Araneus ventricosus</name>
    <name type="common">Orbweaver spider</name>
    <name type="synonym">Epeira ventricosa</name>
    <dbReference type="NCBI Taxonomy" id="182803"/>
    <lineage>
        <taxon>Eukaryota</taxon>
        <taxon>Metazoa</taxon>
        <taxon>Ecdysozoa</taxon>
        <taxon>Arthropoda</taxon>
        <taxon>Chelicerata</taxon>
        <taxon>Arachnida</taxon>
        <taxon>Araneae</taxon>
        <taxon>Araneomorphae</taxon>
        <taxon>Entelegynae</taxon>
        <taxon>Araneoidea</taxon>
        <taxon>Araneidae</taxon>
        <taxon>Araneus</taxon>
    </lineage>
</organism>
<dbReference type="Pfam" id="PF00096">
    <property type="entry name" value="zf-C2H2"/>
    <property type="match status" value="3"/>
</dbReference>
<gene>
    <name evidence="12" type="primary">ZNF84_36</name>
    <name evidence="12" type="ORF">AVEN_169009_1</name>
</gene>
<evidence type="ECO:0000256" key="2">
    <source>
        <dbReference type="ARBA" id="ARBA00006991"/>
    </source>
</evidence>